<keyword evidence="2 4" id="KW-0808">Transferase</keyword>
<dbReference type="NCBIfam" id="TIGR00667">
    <property type="entry name" value="aat"/>
    <property type="match status" value="1"/>
</dbReference>
<comment type="similarity">
    <text evidence="4">Belongs to the L/F-transferase family.</text>
</comment>
<dbReference type="Gene3D" id="3.40.630.70">
    <property type="entry name" value="Leucyl/phenylalanyl-tRNA-protein transferase, C-terminal domain"/>
    <property type="match status" value="1"/>
</dbReference>
<gene>
    <name evidence="4" type="primary">aat</name>
    <name evidence="5" type="ORF">SAMN05421850_101730</name>
</gene>
<evidence type="ECO:0000256" key="1">
    <source>
        <dbReference type="ARBA" id="ARBA00022490"/>
    </source>
</evidence>
<reference evidence="5 6" key="1">
    <citation type="submission" date="2016-10" db="EMBL/GenBank/DDBJ databases">
        <authorList>
            <person name="de Groot N.N."/>
        </authorList>
    </citation>
    <scope>NUCLEOTIDE SEQUENCE [LARGE SCALE GENOMIC DNA]</scope>
    <source>
        <strain evidence="5 6">DSM 28010</strain>
    </source>
</reference>
<evidence type="ECO:0000256" key="3">
    <source>
        <dbReference type="ARBA" id="ARBA00023315"/>
    </source>
</evidence>
<name>A0A1G8I129_9RHOB</name>
<dbReference type="GO" id="GO:0005737">
    <property type="term" value="C:cytoplasm"/>
    <property type="evidence" value="ECO:0007669"/>
    <property type="project" value="UniProtKB-SubCell"/>
</dbReference>
<keyword evidence="1 4" id="KW-0963">Cytoplasm</keyword>
<accession>A0A1G8I129</accession>
<dbReference type="EMBL" id="FNEB01000001">
    <property type="protein sequence ID" value="SDI12695.1"/>
    <property type="molecule type" value="Genomic_DNA"/>
</dbReference>
<dbReference type="InterPro" id="IPR004616">
    <property type="entry name" value="Leu/Phe-tRNA_Trfase"/>
</dbReference>
<dbReference type="AlphaFoldDB" id="A0A1G8I129"/>
<dbReference type="GO" id="GO:0030163">
    <property type="term" value="P:protein catabolic process"/>
    <property type="evidence" value="ECO:0007669"/>
    <property type="project" value="UniProtKB-UniRule"/>
</dbReference>
<dbReference type="Pfam" id="PF03588">
    <property type="entry name" value="Leu_Phe_trans"/>
    <property type="match status" value="1"/>
</dbReference>
<evidence type="ECO:0000256" key="4">
    <source>
        <dbReference type="HAMAP-Rule" id="MF_00688"/>
    </source>
</evidence>
<comment type="catalytic activity">
    <reaction evidence="4">
        <text>N-terminal L-arginyl-[protein] + L-leucyl-tRNA(Leu) = N-terminal L-leucyl-L-arginyl-[protein] + tRNA(Leu) + H(+)</text>
        <dbReference type="Rhea" id="RHEA:50416"/>
        <dbReference type="Rhea" id="RHEA-COMP:9613"/>
        <dbReference type="Rhea" id="RHEA-COMP:9622"/>
        <dbReference type="Rhea" id="RHEA-COMP:12672"/>
        <dbReference type="Rhea" id="RHEA-COMP:12673"/>
        <dbReference type="ChEBI" id="CHEBI:15378"/>
        <dbReference type="ChEBI" id="CHEBI:64719"/>
        <dbReference type="ChEBI" id="CHEBI:78442"/>
        <dbReference type="ChEBI" id="CHEBI:78494"/>
        <dbReference type="ChEBI" id="CHEBI:133044"/>
        <dbReference type="EC" id="2.3.2.6"/>
    </reaction>
</comment>
<dbReference type="GO" id="GO:0008914">
    <property type="term" value="F:leucyl-tRNA--protein transferase activity"/>
    <property type="evidence" value="ECO:0007669"/>
    <property type="project" value="UniProtKB-UniRule"/>
</dbReference>
<comment type="catalytic activity">
    <reaction evidence="4">
        <text>L-phenylalanyl-tRNA(Phe) + an N-terminal L-alpha-aminoacyl-[protein] = an N-terminal L-phenylalanyl-L-alpha-aminoacyl-[protein] + tRNA(Phe)</text>
        <dbReference type="Rhea" id="RHEA:43632"/>
        <dbReference type="Rhea" id="RHEA-COMP:9668"/>
        <dbReference type="Rhea" id="RHEA-COMP:9699"/>
        <dbReference type="Rhea" id="RHEA-COMP:10636"/>
        <dbReference type="Rhea" id="RHEA-COMP:10637"/>
        <dbReference type="ChEBI" id="CHEBI:78442"/>
        <dbReference type="ChEBI" id="CHEBI:78531"/>
        <dbReference type="ChEBI" id="CHEBI:78597"/>
        <dbReference type="ChEBI" id="CHEBI:83561"/>
        <dbReference type="EC" id="2.3.2.6"/>
    </reaction>
</comment>
<dbReference type="RefSeq" id="WP_090026516.1">
    <property type="nucleotide sequence ID" value="NZ_FNEB01000001.1"/>
</dbReference>
<dbReference type="InterPro" id="IPR016181">
    <property type="entry name" value="Acyl_CoA_acyltransferase"/>
</dbReference>
<evidence type="ECO:0000256" key="2">
    <source>
        <dbReference type="ARBA" id="ARBA00022679"/>
    </source>
</evidence>
<sequence length="218" mass="24574">MPRDDPDISPDLLLHAYAAGVFPMAETRSDPDLFWVDPRRRGVIPLDGFHISRSLARAIRRGDYRVSIDRDFAGVVDGCADREETWISERIRTLYMSLFDLNRAHSLEVWDESGTYLIGGVYGVTLGRAFFGESMFSRRRDASKIALAWLVDHLRRCGFTLFDTQFLTPHLASLGGVEIPRAEYRARLAEALEGDADFNGHDLSGDGHSVLHRMTQTS</sequence>
<keyword evidence="3 4" id="KW-0012">Acyltransferase</keyword>
<proteinExistence type="inferred from homology"/>
<organism evidence="5 6">
    <name type="scientific">Lutimaribacter saemankumensis</name>
    <dbReference type="NCBI Taxonomy" id="490829"/>
    <lineage>
        <taxon>Bacteria</taxon>
        <taxon>Pseudomonadati</taxon>
        <taxon>Pseudomonadota</taxon>
        <taxon>Alphaproteobacteria</taxon>
        <taxon>Rhodobacterales</taxon>
        <taxon>Roseobacteraceae</taxon>
        <taxon>Lutimaribacter</taxon>
    </lineage>
</organism>
<dbReference type="PANTHER" id="PTHR30098:SF2">
    <property type="entry name" value="LEUCYL_PHENYLALANYL-TRNA--PROTEIN TRANSFERASE"/>
    <property type="match status" value="1"/>
</dbReference>
<dbReference type="HAMAP" id="MF_00688">
    <property type="entry name" value="Leu_Phe_trans"/>
    <property type="match status" value="1"/>
</dbReference>
<keyword evidence="6" id="KW-1185">Reference proteome</keyword>
<dbReference type="OrthoDB" id="9790282at2"/>
<comment type="subcellular location">
    <subcellularLocation>
        <location evidence="4">Cytoplasm</location>
    </subcellularLocation>
</comment>
<evidence type="ECO:0000313" key="6">
    <source>
        <dbReference type="Proteomes" id="UP000199340"/>
    </source>
</evidence>
<comment type="function">
    <text evidence="4">Functions in the N-end rule pathway of protein degradation where it conjugates Leu, Phe and, less efficiently, Met from aminoacyl-tRNAs to the N-termini of proteins containing an N-terminal arginine or lysine.</text>
</comment>
<dbReference type="PANTHER" id="PTHR30098">
    <property type="entry name" value="LEUCYL/PHENYLALANYL-TRNA--PROTEIN TRANSFERASE"/>
    <property type="match status" value="1"/>
</dbReference>
<dbReference type="SUPFAM" id="SSF55729">
    <property type="entry name" value="Acyl-CoA N-acyltransferases (Nat)"/>
    <property type="match status" value="1"/>
</dbReference>
<comment type="catalytic activity">
    <reaction evidence="4">
        <text>N-terminal L-lysyl-[protein] + L-leucyl-tRNA(Leu) = N-terminal L-leucyl-L-lysyl-[protein] + tRNA(Leu) + H(+)</text>
        <dbReference type="Rhea" id="RHEA:12340"/>
        <dbReference type="Rhea" id="RHEA-COMP:9613"/>
        <dbReference type="Rhea" id="RHEA-COMP:9622"/>
        <dbReference type="Rhea" id="RHEA-COMP:12670"/>
        <dbReference type="Rhea" id="RHEA-COMP:12671"/>
        <dbReference type="ChEBI" id="CHEBI:15378"/>
        <dbReference type="ChEBI" id="CHEBI:65249"/>
        <dbReference type="ChEBI" id="CHEBI:78442"/>
        <dbReference type="ChEBI" id="CHEBI:78494"/>
        <dbReference type="ChEBI" id="CHEBI:133043"/>
        <dbReference type="EC" id="2.3.2.6"/>
    </reaction>
</comment>
<dbReference type="Proteomes" id="UP000199340">
    <property type="component" value="Unassembled WGS sequence"/>
</dbReference>
<dbReference type="STRING" id="490829.SAMN05421850_101730"/>
<evidence type="ECO:0000313" key="5">
    <source>
        <dbReference type="EMBL" id="SDI12695.1"/>
    </source>
</evidence>
<protein>
    <recommendedName>
        <fullName evidence="4">Leucyl/phenylalanyl-tRNA--protein transferase</fullName>
        <ecNumber evidence="4">2.3.2.6</ecNumber>
    </recommendedName>
    <alternativeName>
        <fullName evidence="4">L/F-transferase</fullName>
    </alternativeName>
    <alternativeName>
        <fullName evidence="4">Leucyltransferase</fullName>
    </alternativeName>
    <alternativeName>
        <fullName evidence="4">Phenyalanyltransferase</fullName>
    </alternativeName>
</protein>
<dbReference type="InterPro" id="IPR042203">
    <property type="entry name" value="Leu/Phe-tRNA_Trfase_C"/>
</dbReference>
<dbReference type="EC" id="2.3.2.6" evidence="4"/>